<evidence type="ECO:0008006" key="3">
    <source>
        <dbReference type="Google" id="ProtNLM"/>
    </source>
</evidence>
<keyword evidence="2" id="KW-1185">Reference proteome</keyword>
<dbReference type="OrthoDB" id="2217145at2759"/>
<dbReference type="CDD" id="cd12148">
    <property type="entry name" value="fungal_TF_MHR"/>
    <property type="match status" value="1"/>
</dbReference>
<sequence>MRGTSCSLQYVQKKVENQYNVENEESVQAFLNTLRSIESLEEVISDVERQLQQRQPQNLLESSSSICNDTDTTTNPNWELTIHSSNSQKLTLNINIERTADIIQFLNRLQFEFSTNIPKQFLNPQQETSLYIPFPHRRFPIELVQYAREYSNRKSWREMVGAGLQMSISSYHQQITPSLLQSYLNCKHAIAPLLHPEYYNQNEHNSIGHHLRVMIGYSMSFRHCIKSPFFYLPLDAQADQAFYYMGRCNELVEELMLLDDPPLTLPLLLLTLSSTYIMFQNARRSWLLLATARAYLQQHMRHFMDALMDKDGPSNPELETYKFALHSCEAADRHLSSIVDNSPAQRIVSIDEMLLMPKPILGGNTLQDAIVKQAFVFDLIRRRCDSRITSSIQLTNSVRTLSWATLREMNSDFTAWYTGLPPELKIGDNPFDIVKMDIPENLDPSIAALLSTYYHEWISVYASTLNPEINVDSLVDEATPVESTHITFLAAMSVVKMTEFLSRVEMCKIEFHWLLFASEPLLHLAKSRDTYFATEARKALHTTLGILKILFKENLFFPGFYHSPTHGGHSALIQSLVERISNLFSSYGIDF</sequence>
<name>A0A8H7URP8_9FUNG</name>
<gene>
    <name evidence="1" type="ORF">INT44_001222</name>
</gene>
<organism evidence="1 2">
    <name type="scientific">Umbelopsis vinacea</name>
    <dbReference type="NCBI Taxonomy" id="44442"/>
    <lineage>
        <taxon>Eukaryota</taxon>
        <taxon>Fungi</taxon>
        <taxon>Fungi incertae sedis</taxon>
        <taxon>Mucoromycota</taxon>
        <taxon>Mucoromycotina</taxon>
        <taxon>Umbelopsidomycetes</taxon>
        <taxon>Umbelopsidales</taxon>
        <taxon>Umbelopsidaceae</taxon>
        <taxon>Umbelopsis</taxon>
    </lineage>
</organism>
<evidence type="ECO:0000313" key="1">
    <source>
        <dbReference type="EMBL" id="KAG2188469.1"/>
    </source>
</evidence>
<comment type="caution">
    <text evidence="1">The sequence shown here is derived from an EMBL/GenBank/DDBJ whole genome shotgun (WGS) entry which is preliminary data.</text>
</comment>
<evidence type="ECO:0000313" key="2">
    <source>
        <dbReference type="Proteomes" id="UP000612746"/>
    </source>
</evidence>
<reference evidence="1" key="1">
    <citation type="submission" date="2020-12" db="EMBL/GenBank/DDBJ databases">
        <title>Metabolic potential, ecology and presence of endohyphal bacteria is reflected in genomic diversity of Mucoromycotina.</title>
        <authorList>
            <person name="Muszewska A."/>
            <person name="Okrasinska A."/>
            <person name="Steczkiewicz K."/>
            <person name="Drgas O."/>
            <person name="Orlowska M."/>
            <person name="Perlinska-Lenart U."/>
            <person name="Aleksandrzak-Piekarczyk T."/>
            <person name="Szatraj K."/>
            <person name="Zielenkiewicz U."/>
            <person name="Pilsyk S."/>
            <person name="Malc E."/>
            <person name="Mieczkowski P."/>
            <person name="Kruszewska J.S."/>
            <person name="Biernat P."/>
            <person name="Pawlowska J."/>
        </authorList>
    </citation>
    <scope>NUCLEOTIDE SEQUENCE</scope>
    <source>
        <strain evidence="1">WA0000051536</strain>
    </source>
</reference>
<protein>
    <recommendedName>
        <fullName evidence="3">Transcription factor domain-containing protein</fullName>
    </recommendedName>
</protein>
<dbReference type="EMBL" id="JAEPRA010000002">
    <property type="protein sequence ID" value="KAG2188469.1"/>
    <property type="molecule type" value="Genomic_DNA"/>
</dbReference>
<dbReference type="AlphaFoldDB" id="A0A8H7URP8"/>
<proteinExistence type="predicted"/>
<dbReference type="Proteomes" id="UP000612746">
    <property type="component" value="Unassembled WGS sequence"/>
</dbReference>
<accession>A0A8H7URP8</accession>